<reference evidence="8 9" key="2">
    <citation type="journal article" date="2010" name="J. Bacteriol.">
        <title>Complete genome sequence of Beijerinckia indica subsp. indica.</title>
        <authorList>
            <person name="Tamas I."/>
            <person name="Dedysh S.N."/>
            <person name="Liesack W."/>
            <person name="Stott M.B."/>
            <person name="Alam M."/>
            <person name="Murrell J.C."/>
            <person name="Dunfield P.F."/>
        </authorList>
    </citation>
    <scope>NUCLEOTIDE SEQUENCE [LARGE SCALE GENOMIC DNA]</scope>
    <source>
        <strain evidence="9">ATCC 9039 / DSM 1715 / NCIMB 8712</strain>
    </source>
</reference>
<dbReference type="InterPro" id="IPR005117">
    <property type="entry name" value="NiRdtase/SiRdtase_haem-b_fer"/>
</dbReference>
<keyword evidence="6" id="KW-0411">Iron-sulfur</keyword>
<evidence type="ECO:0000256" key="6">
    <source>
        <dbReference type="ARBA" id="ARBA00023014"/>
    </source>
</evidence>
<evidence type="ECO:0000256" key="1">
    <source>
        <dbReference type="ARBA" id="ARBA00022485"/>
    </source>
</evidence>
<dbReference type="InterPro" id="IPR051329">
    <property type="entry name" value="NIR_SIR_4Fe-4S"/>
</dbReference>
<dbReference type="AlphaFoldDB" id="B2IFG5"/>
<dbReference type="Gene3D" id="3.30.413.10">
    <property type="entry name" value="Sulfite Reductase Hemoprotein, domain 1"/>
    <property type="match status" value="2"/>
</dbReference>
<organism evidence="8 9">
    <name type="scientific">Beijerinckia indica subsp. indica (strain ATCC 9039 / DSM 1715 / NCIMB 8712)</name>
    <dbReference type="NCBI Taxonomy" id="395963"/>
    <lineage>
        <taxon>Bacteria</taxon>
        <taxon>Pseudomonadati</taxon>
        <taxon>Pseudomonadota</taxon>
        <taxon>Alphaproteobacteria</taxon>
        <taxon>Hyphomicrobiales</taxon>
        <taxon>Beijerinckiaceae</taxon>
        <taxon>Beijerinckia</taxon>
    </lineage>
</organism>
<dbReference type="InterPro" id="IPR036136">
    <property type="entry name" value="Nit/Sulf_reduc_fer-like_dom_sf"/>
</dbReference>
<dbReference type="HOGENOM" id="CLU_015667_3_0_5"/>
<evidence type="ECO:0000256" key="2">
    <source>
        <dbReference type="ARBA" id="ARBA00022617"/>
    </source>
</evidence>
<dbReference type="EMBL" id="CP001016">
    <property type="protein sequence ID" value="ACB97065.1"/>
    <property type="molecule type" value="Genomic_DNA"/>
</dbReference>
<dbReference type="eggNOG" id="COG0155">
    <property type="taxonomic scope" value="Bacteria"/>
</dbReference>
<dbReference type="Gene3D" id="3.90.480.10">
    <property type="entry name" value="Sulfite Reductase Hemoprotein,Domain 2"/>
    <property type="match status" value="1"/>
</dbReference>
<keyword evidence="9" id="KW-1185">Reference proteome</keyword>
<dbReference type="Proteomes" id="UP000001695">
    <property type="component" value="Chromosome"/>
</dbReference>
<dbReference type="InterPro" id="IPR012798">
    <property type="entry name" value="Cbl_synth_CobG-like"/>
</dbReference>
<evidence type="ECO:0000313" key="9">
    <source>
        <dbReference type="Proteomes" id="UP000001695"/>
    </source>
</evidence>
<dbReference type="NCBIfam" id="TIGR02435">
    <property type="entry name" value="CobG"/>
    <property type="match status" value="1"/>
</dbReference>
<dbReference type="PANTHER" id="PTHR32439:SF9">
    <property type="entry name" value="BLR3264 PROTEIN"/>
    <property type="match status" value="1"/>
</dbReference>
<evidence type="ECO:0000256" key="4">
    <source>
        <dbReference type="ARBA" id="ARBA00023002"/>
    </source>
</evidence>
<dbReference type="PANTHER" id="PTHR32439">
    <property type="entry name" value="FERREDOXIN--NITRITE REDUCTASE, CHLOROPLASTIC"/>
    <property type="match status" value="1"/>
</dbReference>
<dbReference type="SUPFAM" id="SSF56014">
    <property type="entry name" value="Nitrite and sulphite reductase 4Fe-4S domain-like"/>
    <property type="match status" value="2"/>
</dbReference>
<dbReference type="GO" id="GO:0016491">
    <property type="term" value="F:oxidoreductase activity"/>
    <property type="evidence" value="ECO:0007669"/>
    <property type="project" value="UniProtKB-KW"/>
</dbReference>
<dbReference type="STRING" id="395963.Bind_3508"/>
<dbReference type="GO" id="GO:0051539">
    <property type="term" value="F:4 iron, 4 sulfur cluster binding"/>
    <property type="evidence" value="ECO:0007669"/>
    <property type="project" value="UniProtKB-KW"/>
</dbReference>
<keyword evidence="2" id="KW-0349">Heme</keyword>
<keyword evidence="1" id="KW-0004">4Fe-4S</keyword>
<keyword evidence="4" id="KW-0560">Oxidoreductase</keyword>
<evidence type="ECO:0000259" key="7">
    <source>
        <dbReference type="Pfam" id="PF03460"/>
    </source>
</evidence>
<evidence type="ECO:0000256" key="3">
    <source>
        <dbReference type="ARBA" id="ARBA00022723"/>
    </source>
</evidence>
<gene>
    <name evidence="8" type="ordered locus">Bind_3508</name>
</gene>
<name>B2IFG5_BEII9</name>
<dbReference type="InterPro" id="IPR045854">
    <property type="entry name" value="NO2/SO3_Rdtase_4Fe4S_sf"/>
</dbReference>
<keyword evidence="3" id="KW-0479">Metal-binding</keyword>
<dbReference type="KEGG" id="bid:Bind_3508"/>
<dbReference type="SUPFAM" id="SSF55124">
    <property type="entry name" value="Nitrite/Sulfite reductase N-terminal domain-like"/>
    <property type="match status" value="2"/>
</dbReference>
<sequence length="430" mass="44765">MKASSSSRKGWCPGALRPMPAGDGLLLRLRPPNNVLLLDAAQEIATCAAQHGNGQIELSSRGNLQMRGLMPQSVPEIQVRLKQLGLLDATAEAEAIRNIQISPLAGLTEASDIRPLAQNLAQALAEAPDLYQLPAKFGFLIDDGSLPSLADCPADVRFDYQTATNCFSIGIGGTAASATRLDSCASEDVVPLALSLARTFLMLSGSLAEAPRRMHALLDEIGAPAFAQAAGLFLTAPISSITPKTLPIGPDDRNGLAFLGAGAPFGRLSHGMLAGLAAAAHQAGVKALRLTPWRLFLLAGFPADRLAQLTKTLSRLGFILDPEDPRLAVVACAGAPACAEATTPVQSDAAALASLIRHQAASGPELHLSGCAKGCAHPTSTPFTLVAKNGLYDLIIKGTSKSRPEQRALTIEAARQVLARYLSTPTGACV</sequence>
<dbReference type="RefSeq" id="WP_012386413.1">
    <property type="nucleotide sequence ID" value="NC_010581.1"/>
</dbReference>
<reference evidence="9" key="1">
    <citation type="submission" date="2008-03" db="EMBL/GenBank/DDBJ databases">
        <title>Complete sequence of chromosome of Beijerinckia indica subsp. indica ATCC 9039.</title>
        <authorList>
            <consortium name="US DOE Joint Genome Institute"/>
            <person name="Copeland A."/>
            <person name="Lucas S."/>
            <person name="Lapidus A."/>
            <person name="Glavina del Rio T."/>
            <person name="Dalin E."/>
            <person name="Tice H."/>
            <person name="Bruce D."/>
            <person name="Goodwin L."/>
            <person name="Pitluck S."/>
            <person name="LaButti K."/>
            <person name="Schmutz J."/>
            <person name="Larimer F."/>
            <person name="Land M."/>
            <person name="Hauser L."/>
            <person name="Kyrpides N."/>
            <person name="Mikhailova N."/>
            <person name="Dunfield P.F."/>
            <person name="Dedysh S.N."/>
            <person name="Liesack W."/>
            <person name="Saw J.H."/>
            <person name="Alam M."/>
            <person name="Chen Y."/>
            <person name="Murrell J.C."/>
            <person name="Richardson P."/>
        </authorList>
    </citation>
    <scope>NUCLEOTIDE SEQUENCE [LARGE SCALE GENOMIC DNA]</scope>
    <source>
        <strain evidence="9">ATCC 9039 / DSM 1715 / NCIMB 8712</strain>
    </source>
</reference>
<proteinExistence type="predicted"/>
<evidence type="ECO:0000313" key="8">
    <source>
        <dbReference type="EMBL" id="ACB97065.1"/>
    </source>
</evidence>
<feature type="domain" description="Nitrite/Sulfite reductase ferredoxin-like" evidence="7">
    <location>
        <begin position="18"/>
        <end position="83"/>
    </location>
</feature>
<evidence type="ECO:0000256" key="5">
    <source>
        <dbReference type="ARBA" id="ARBA00023004"/>
    </source>
</evidence>
<feature type="domain" description="Nitrite/Sulfite reductase ferredoxin-like" evidence="7">
    <location>
        <begin position="254"/>
        <end position="313"/>
    </location>
</feature>
<dbReference type="GO" id="GO:0046872">
    <property type="term" value="F:metal ion binding"/>
    <property type="evidence" value="ECO:0007669"/>
    <property type="project" value="UniProtKB-KW"/>
</dbReference>
<protein>
    <submittedName>
        <fullName evidence="8">Precorrin-3B synthase</fullName>
    </submittedName>
</protein>
<accession>B2IFG5</accession>
<keyword evidence="5" id="KW-0408">Iron</keyword>
<dbReference type="Pfam" id="PF03460">
    <property type="entry name" value="NIR_SIR_ferr"/>
    <property type="match status" value="2"/>
</dbReference>